<dbReference type="Proteomes" id="UP000474676">
    <property type="component" value="Unassembled WGS sequence"/>
</dbReference>
<dbReference type="GO" id="GO:0000724">
    <property type="term" value="P:double-strand break repair via homologous recombination"/>
    <property type="evidence" value="ECO:0007669"/>
    <property type="project" value="TreeGrafter"/>
</dbReference>
<protein>
    <recommendedName>
        <fullName evidence="7">DNA 3'-5' helicase</fullName>
        <ecNumber evidence="7">5.6.2.4</ecNumber>
    </recommendedName>
</protein>
<dbReference type="InterPro" id="IPR001650">
    <property type="entry name" value="Helicase_C-like"/>
</dbReference>
<dbReference type="SMART" id="SM00487">
    <property type="entry name" value="DEXDc"/>
    <property type="match status" value="1"/>
</dbReference>
<dbReference type="GO" id="GO:0005737">
    <property type="term" value="C:cytoplasm"/>
    <property type="evidence" value="ECO:0007669"/>
    <property type="project" value="TreeGrafter"/>
</dbReference>
<dbReference type="SMART" id="SM00490">
    <property type="entry name" value="HELICc"/>
    <property type="match status" value="1"/>
</dbReference>
<dbReference type="GO" id="GO:0043138">
    <property type="term" value="F:3'-5' DNA helicase activity"/>
    <property type="evidence" value="ECO:0007669"/>
    <property type="project" value="UniProtKB-EC"/>
</dbReference>
<dbReference type="Gene3D" id="3.40.50.300">
    <property type="entry name" value="P-loop containing nucleotide triphosphate hydrolases"/>
    <property type="match status" value="2"/>
</dbReference>
<evidence type="ECO:0000259" key="9">
    <source>
        <dbReference type="PROSITE" id="PS51194"/>
    </source>
</evidence>
<dbReference type="InterPro" id="IPR011545">
    <property type="entry name" value="DEAD/DEAH_box_helicase_dom"/>
</dbReference>
<reference evidence="10 11" key="1">
    <citation type="submission" date="2019-08" db="EMBL/GenBank/DDBJ databases">
        <title>In-depth cultivation of the pig gut microbiome towards novel bacterial diversity and tailored functional studies.</title>
        <authorList>
            <person name="Wylensek D."/>
            <person name="Hitch T.C.A."/>
            <person name="Clavel T."/>
        </authorList>
    </citation>
    <scope>NUCLEOTIDE SEQUENCE [LARGE SCALE GENOMIC DNA]</scope>
    <source>
        <strain evidence="10 11">WCA-MUC-591-APC-3H</strain>
    </source>
</reference>
<comment type="similarity">
    <text evidence="1">Belongs to the helicase family. RecQ subfamily.</text>
</comment>
<accession>A0A6L5Y9Z5</accession>
<dbReference type="PANTHER" id="PTHR13710">
    <property type="entry name" value="DNA HELICASE RECQ FAMILY MEMBER"/>
    <property type="match status" value="1"/>
</dbReference>
<dbReference type="SUPFAM" id="SSF52540">
    <property type="entry name" value="P-loop containing nucleoside triphosphate hydrolases"/>
    <property type="match status" value="1"/>
</dbReference>
<dbReference type="RefSeq" id="WP_154575161.1">
    <property type="nucleotide sequence ID" value="NZ_VUMZ01000015.1"/>
</dbReference>
<sequence>MDENTLVKQVEEYLNKRREDLTVDVDIDYSSQDRFKMRTIKRLKYIFDLYEKHHKFYNDFLIALRDFLLVFRTSIHLDEIVISPNNAFSINKDEYSGKYFASYQLPAYVNETFVKQVYLEGYHASRLIDKGYDLLTDPLVYSITGFSKFKTMNQKLAVYGALNTPDGYTTLVSLPTGGGKSLITQTLAYQSTGLTVAIVPTVSLALDQVRVAKEIIHTQNADEEIFHYSSGVEASPIINAIKNKTARLLFISPEALIKNQRFADAIKTANQQRYLKNIIIDEAHIVVDWGASFRVDYQCLESWRRKLMMTNPGLRTLLLSATYERSCIDILKDFFATDDKWIEIRCDALRHEPRYMLIKAKSFTDKKRKMLELVEKLPHPMIVYVTRPSDAEDIKSYLSENGINNIRTFTGLTSSTKREQLIDEWVNDQFEIMIATSAFGVGVDKSDVRTVLHMYIPQNPNAYYQELGRGGRDKLPCLSVMCICPEDTTITFNRINKKVLTTEKIIGRWDSMYNSPLSIRIGNYTNINTSIKPKYNVVDEFDDAPVSDTDMNWNIYVLLLLRRYNMISIMEVLPQNDNYIFVVSINDDLLRTNDSVLQQKIESVRTQEWDYYNEAFKQIKKAISQSGKSCWSEMFYETYDKVSEFCAGCDAHDEAIEGDFYEFSLKRPVTQPVKQLAMDQLALFGPAYEMVVYADEKQRVSLIEELQKKRLSVLITESDLKLNEGTSASHSGNSLLVIDCSELRDLMSKSCYYYVSGLVAIVYSGEEGDVYNQLKMVRQYLSNKSFIRLIHIIKENVYFESLNKVFTDLIDGPVMPINVICSKEGGQYV</sequence>
<evidence type="ECO:0000256" key="5">
    <source>
        <dbReference type="ARBA" id="ARBA00023235"/>
    </source>
</evidence>
<dbReference type="GO" id="GO:0009378">
    <property type="term" value="F:four-way junction helicase activity"/>
    <property type="evidence" value="ECO:0007669"/>
    <property type="project" value="TreeGrafter"/>
</dbReference>
<evidence type="ECO:0000256" key="1">
    <source>
        <dbReference type="ARBA" id="ARBA00005446"/>
    </source>
</evidence>
<keyword evidence="10" id="KW-0378">Hydrolase</keyword>
<dbReference type="AlphaFoldDB" id="A0A6L5Y9Z5"/>
<evidence type="ECO:0000256" key="2">
    <source>
        <dbReference type="ARBA" id="ARBA00022741"/>
    </source>
</evidence>
<dbReference type="InterPro" id="IPR027417">
    <property type="entry name" value="P-loop_NTPase"/>
</dbReference>
<keyword evidence="2" id="KW-0547">Nucleotide-binding</keyword>
<feature type="domain" description="Helicase C-terminal" evidence="9">
    <location>
        <begin position="369"/>
        <end position="520"/>
    </location>
</feature>
<dbReference type="Pfam" id="PF00270">
    <property type="entry name" value="DEAD"/>
    <property type="match status" value="1"/>
</dbReference>
<organism evidence="10 11">
    <name type="scientific">Hornefia butyriciproducens</name>
    <dbReference type="NCBI Taxonomy" id="2652293"/>
    <lineage>
        <taxon>Bacteria</taxon>
        <taxon>Bacillati</taxon>
        <taxon>Bacillota</taxon>
        <taxon>Clostridia</taxon>
        <taxon>Peptostreptococcales</taxon>
        <taxon>Anaerovoracaceae</taxon>
        <taxon>Hornefia</taxon>
    </lineage>
</organism>
<keyword evidence="5" id="KW-0413">Isomerase</keyword>
<feature type="domain" description="Helicase ATP-binding" evidence="8">
    <location>
        <begin position="161"/>
        <end position="341"/>
    </location>
</feature>
<evidence type="ECO:0000256" key="6">
    <source>
        <dbReference type="ARBA" id="ARBA00034617"/>
    </source>
</evidence>
<dbReference type="GeneID" id="303115812"/>
<evidence type="ECO:0000313" key="10">
    <source>
        <dbReference type="EMBL" id="MST52782.1"/>
    </source>
</evidence>
<keyword evidence="4" id="KW-0238">DNA-binding</keyword>
<evidence type="ECO:0000256" key="3">
    <source>
        <dbReference type="ARBA" id="ARBA00022840"/>
    </source>
</evidence>
<dbReference type="PROSITE" id="PS51194">
    <property type="entry name" value="HELICASE_CTER"/>
    <property type="match status" value="1"/>
</dbReference>
<dbReference type="GO" id="GO:0005694">
    <property type="term" value="C:chromosome"/>
    <property type="evidence" value="ECO:0007669"/>
    <property type="project" value="TreeGrafter"/>
</dbReference>
<dbReference type="EC" id="5.6.2.4" evidence="7"/>
<keyword evidence="11" id="KW-1185">Reference proteome</keyword>
<keyword evidence="10" id="KW-0347">Helicase</keyword>
<evidence type="ECO:0000259" key="8">
    <source>
        <dbReference type="PROSITE" id="PS51192"/>
    </source>
</evidence>
<dbReference type="InterPro" id="IPR014001">
    <property type="entry name" value="Helicase_ATP-bd"/>
</dbReference>
<dbReference type="PANTHER" id="PTHR13710:SF105">
    <property type="entry name" value="ATP-DEPENDENT DNA HELICASE Q1"/>
    <property type="match status" value="1"/>
</dbReference>
<keyword evidence="3" id="KW-0067">ATP-binding</keyword>
<dbReference type="GO" id="GO:0005524">
    <property type="term" value="F:ATP binding"/>
    <property type="evidence" value="ECO:0007669"/>
    <property type="project" value="UniProtKB-KW"/>
</dbReference>
<dbReference type="EMBL" id="VUMZ01000015">
    <property type="protein sequence ID" value="MST52782.1"/>
    <property type="molecule type" value="Genomic_DNA"/>
</dbReference>
<comment type="catalytic activity">
    <reaction evidence="6">
        <text>Couples ATP hydrolysis with the unwinding of duplex DNA by translocating in the 3'-5' direction.</text>
        <dbReference type="EC" id="5.6.2.4"/>
    </reaction>
</comment>
<comment type="caution">
    <text evidence="10">The sequence shown here is derived from an EMBL/GenBank/DDBJ whole genome shotgun (WGS) entry which is preliminary data.</text>
</comment>
<gene>
    <name evidence="10" type="ORF">FYJ64_10805</name>
</gene>
<dbReference type="PROSITE" id="PS51192">
    <property type="entry name" value="HELICASE_ATP_BIND_1"/>
    <property type="match status" value="1"/>
</dbReference>
<evidence type="ECO:0000313" key="11">
    <source>
        <dbReference type="Proteomes" id="UP000474676"/>
    </source>
</evidence>
<dbReference type="GO" id="GO:0003677">
    <property type="term" value="F:DNA binding"/>
    <property type="evidence" value="ECO:0007669"/>
    <property type="project" value="UniProtKB-KW"/>
</dbReference>
<proteinExistence type="inferred from homology"/>
<evidence type="ECO:0000256" key="4">
    <source>
        <dbReference type="ARBA" id="ARBA00023125"/>
    </source>
</evidence>
<dbReference type="Pfam" id="PF00271">
    <property type="entry name" value="Helicase_C"/>
    <property type="match status" value="1"/>
</dbReference>
<name>A0A6L5Y9Z5_9FIRM</name>
<evidence type="ECO:0000256" key="7">
    <source>
        <dbReference type="ARBA" id="ARBA00034808"/>
    </source>
</evidence>